<dbReference type="RefSeq" id="WP_138604629.1">
    <property type="nucleotide sequence ID" value="NZ_VCIA01000001.1"/>
</dbReference>
<dbReference type="SUPFAM" id="SSF88659">
    <property type="entry name" value="Sigma3 and sigma4 domains of RNA polymerase sigma factors"/>
    <property type="match status" value="1"/>
</dbReference>
<organism evidence="2 3">
    <name type="scientific">Lentibacillus cibarius</name>
    <dbReference type="NCBI Taxonomy" id="2583219"/>
    <lineage>
        <taxon>Bacteria</taxon>
        <taxon>Bacillati</taxon>
        <taxon>Bacillota</taxon>
        <taxon>Bacilli</taxon>
        <taxon>Bacillales</taxon>
        <taxon>Bacillaceae</taxon>
        <taxon>Lentibacillus</taxon>
    </lineage>
</organism>
<dbReference type="EMBL" id="VCIA01000001">
    <property type="protein sequence ID" value="TMN23739.1"/>
    <property type="molecule type" value="Genomic_DNA"/>
</dbReference>
<accession>A0A5S3QPK6</accession>
<name>A0A5S3QPK6_9BACI</name>
<dbReference type="InterPro" id="IPR013324">
    <property type="entry name" value="RNA_pol_sigma_r3/r4-like"/>
</dbReference>
<evidence type="ECO:0000313" key="2">
    <source>
        <dbReference type="EMBL" id="TMN23739.1"/>
    </source>
</evidence>
<evidence type="ECO:0000313" key="3">
    <source>
        <dbReference type="Proteomes" id="UP000306980"/>
    </source>
</evidence>
<sequence>MLKERERQLLDDLYGLTKPRMTLKEAGIPHNIKQERVRQLRHRAEITIVRDLIKQFKELAK</sequence>
<protein>
    <recommendedName>
        <fullName evidence="1">RNA polymerase sigma-70 region 4 domain-containing protein</fullName>
    </recommendedName>
</protein>
<dbReference type="InterPro" id="IPR036388">
    <property type="entry name" value="WH-like_DNA-bd_sf"/>
</dbReference>
<evidence type="ECO:0000259" key="1">
    <source>
        <dbReference type="Pfam" id="PF04545"/>
    </source>
</evidence>
<dbReference type="GO" id="GO:0006352">
    <property type="term" value="P:DNA-templated transcription initiation"/>
    <property type="evidence" value="ECO:0007669"/>
    <property type="project" value="InterPro"/>
</dbReference>
<proteinExistence type="predicted"/>
<comment type="caution">
    <text evidence="2">The sequence shown here is derived from an EMBL/GenBank/DDBJ whole genome shotgun (WGS) entry which is preliminary data.</text>
</comment>
<dbReference type="AlphaFoldDB" id="A0A5S3QPK6"/>
<dbReference type="InterPro" id="IPR007630">
    <property type="entry name" value="RNA_pol_sigma70_r4"/>
</dbReference>
<gene>
    <name evidence="2" type="ORF">FFL34_01020</name>
</gene>
<dbReference type="GO" id="GO:0003700">
    <property type="term" value="F:DNA-binding transcription factor activity"/>
    <property type="evidence" value="ECO:0007669"/>
    <property type="project" value="InterPro"/>
</dbReference>
<dbReference type="Pfam" id="PF04545">
    <property type="entry name" value="Sigma70_r4"/>
    <property type="match status" value="1"/>
</dbReference>
<feature type="domain" description="RNA polymerase sigma-70 region 4" evidence="1">
    <location>
        <begin position="2"/>
        <end position="44"/>
    </location>
</feature>
<dbReference type="Gene3D" id="1.10.10.10">
    <property type="entry name" value="Winged helix-like DNA-binding domain superfamily/Winged helix DNA-binding domain"/>
    <property type="match status" value="1"/>
</dbReference>
<reference evidence="2 3" key="1">
    <citation type="submission" date="2019-05" db="EMBL/GenBank/DDBJ databases">
        <title>Genomic analysis of Lentibacillus sp. NKC220-2.</title>
        <authorList>
            <person name="Oh Y.J."/>
        </authorList>
    </citation>
    <scope>NUCLEOTIDE SEQUENCE [LARGE SCALE GENOMIC DNA]</scope>
    <source>
        <strain evidence="2 3">NKC220-2</strain>
    </source>
</reference>
<dbReference type="Proteomes" id="UP000306980">
    <property type="component" value="Unassembled WGS sequence"/>
</dbReference>
<dbReference type="OrthoDB" id="2942662at2"/>